<keyword evidence="5" id="KW-1185">Reference proteome</keyword>
<feature type="signal peptide" evidence="2">
    <location>
        <begin position="1"/>
        <end position="29"/>
    </location>
</feature>
<dbReference type="Pfam" id="PF04122">
    <property type="entry name" value="CW_binding_2"/>
    <property type="match status" value="3"/>
</dbReference>
<name>A0A346XX90_9ACTN</name>
<evidence type="ECO:0000256" key="2">
    <source>
        <dbReference type="SAM" id="SignalP"/>
    </source>
</evidence>
<feature type="compositionally biased region" description="Pro residues" evidence="1">
    <location>
        <begin position="252"/>
        <end position="283"/>
    </location>
</feature>
<feature type="chain" id="PRO_5016641818" description="Phosphodiester glycosidase domain-containing protein" evidence="2">
    <location>
        <begin position="30"/>
        <end position="802"/>
    </location>
</feature>
<feature type="region of interest" description="Disordered" evidence="1">
    <location>
        <begin position="31"/>
        <end position="86"/>
    </location>
</feature>
<accession>A0A346XX90</accession>
<feature type="compositionally biased region" description="Basic and acidic residues" evidence="1">
    <location>
        <begin position="33"/>
        <end position="42"/>
    </location>
</feature>
<dbReference type="Proteomes" id="UP000264006">
    <property type="component" value="Chromosome"/>
</dbReference>
<gene>
    <name evidence="4" type="ORF">DVS28_a2154</name>
</gene>
<dbReference type="InterPro" id="IPR007253">
    <property type="entry name" value="Cell_wall-bd_2"/>
</dbReference>
<proteinExistence type="predicted"/>
<evidence type="ECO:0000313" key="5">
    <source>
        <dbReference type="Proteomes" id="UP000264006"/>
    </source>
</evidence>
<dbReference type="EMBL" id="CP031165">
    <property type="protein sequence ID" value="AXV06837.1"/>
    <property type="molecule type" value="Genomic_DNA"/>
</dbReference>
<dbReference type="Pfam" id="PF09992">
    <property type="entry name" value="NAGPA"/>
    <property type="match status" value="1"/>
</dbReference>
<organism evidence="4 5">
    <name type="scientific">Euzebya pacifica</name>
    <dbReference type="NCBI Taxonomy" id="1608957"/>
    <lineage>
        <taxon>Bacteria</taxon>
        <taxon>Bacillati</taxon>
        <taxon>Actinomycetota</taxon>
        <taxon>Nitriliruptoria</taxon>
        <taxon>Euzebyales</taxon>
    </lineage>
</organism>
<dbReference type="PANTHER" id="PTHR40446:SF2">
    <property type="entry name" value="N-ACETYLGLUCOSAMINE-1-PHOSPHODIESTER ALPHA-N-ACETYLGLUCOSAMINIDASE"/>
    <property type="match status" value="1"/>
</dbReference>
<dbReference type="KEGG" id="euz:DVS28_a2154"/>
<keyword evidence="2" id="KW-0732">Signal</keyword>
<dbReference type="PANTHER" id="PTHR40446">
    <property type="entry name" value="N-ACETYLGLUCOSAMINE-1-PHOSPHODIESTER ALPHA-N-ACETYLGLUCOSAMINIDASE"/>
    <property type="match status" value="1"/>
</dbReference>
<dbReference type="InterPro" id="IPR018711">
    <property type="entry name" value="NAGPA"/>
</dbReference>
<protein>
    <recommendedName>
        <fullName evidence="3">Phosphodiester glycosidase domain-containing protein</fullName>
    </recommendedName>
</protein>
<dbReference type="AlphaFoldDB" id="A0A346XX90"/>
<dbReference type="Gene3D" id="3.40.50.12090">
    <property type="match status" value="1"/>
</dbReference>
<evidence type="ECO:0000259" key="3">
    <source>
        <dbReference type="Pfam" id="PF09992"/>
    </source>
</evidence>
<evidence type="ECO:0000313" key="4">
    <source>
        <dbReference type="EMBL" id="AXV06837.1"/>
    </source>
</evidence>
<reference evidence="4 5" key="1">
    <citation type="submission" date="2018-09" db="EMBL/GenBank/DDBJ databases">
        <title>Complete genome sequence of Euzebya sp. DY32-46 isolated from seawater of Pacific Ocean.</title>
        <authorList>
            <person name="Xu L."/>
            <person name="Wu Y.-H."/>
            <person name="Xu X.-W."/>
        </authorList>
    </citation>
    <scope>NUCLEOTIDE SEQUENCE [LARGE SCALE GENOMIC DNA]</scope>
    <source>
        <strain evidence="4 5">DY32-46</strain>
    </source>
</reference>
<feature type="domain" description="Phosphodiester glycosidase" evidence="3">
    <location>
        <begin position="327"/>
        <end position="486"/>
    </location>
</feature>
<evidence type="ECO:0000256" key="1">
    <source>
        <dbReference type="SAM" id="MobiDB-lite"/>
    </source>
</evidence>
<sequence>MRFLPTPRSTLVVLLIPFALLGGLVPAPAADGDPARSVDTHEATGGGSTAPEGGLVDDGWLPGPEGSAFAGFEGEPAPGGGPVWPGVRLDARRTTLSDGKNVDVQILHLDPGADVSVRPTLAGGSVRGTATVAAQSGDPLAGSVAATNGGFWLRDPYGEPNGFFAIDGRLVSDAESQGVGPRGTVGWTADGRVVIDRIDTTQTLVLANGANLDVDGINRGHREYDELFADGIDSLLAYTPDHGGPVAVTEPRQPPPPEPEPTPAPTDPDQPAPPPLPGAEPEQPPVDLAVLRIAAGAWPAAGGIGGTVIGISRDSAGTFEAGGGEVIVVATGADAGALDGVEVGDQVGLSTTSTALDPTRDEAWAQVLHGLAGGPMIVKDSRPTDPGDWVSEGFEPQIHSDVRAPRTAIGVTADGRLLMVTADGRRPGITHGFTIGELAEYMISLGAVEALSLDGGGSSQMVVDGVLRNSPCCDSAIRTVATSLQVVHDYSFTTTSRLQGAGRIDTAVAIARAAHPSGSSTAVLAVSSSFPDALAGGPLAAALGGPLLLTGTSSVPAQTVQALRDLGVSSVRLLGGEAVIAPEVVTQLEAAGFAVSRLAGDSRFDTAAVMARAVQSAGGGDGPSRAFLVPAFTFPDALIAAGPGGLLGMPVLLTQPAELHPAAADVLRGVDEVVVIDSDGQLSAAVTDQLRALGVVVTRLGGGGRYATSGAVNDWLAQQMTLSAEVIVARGDDFPDALAGGPLAAARQGRLMLVPSMTLDTDPATAAWFASNAGSIGAMRILGGPVAVSSYTQWQLDRLATG</sequence>
<feature type="region of interest" description="Disordered" evidence="1">
    <location>
        <begin position="239"/>
        <end position="283"/>
    </location>
</feature>